<gene>
    <name evidence="1" type="ORF">BDK51DRAFT_12708</name>
</gene>
<reference evidence="2" key="1">
    <citation type="journal article" date="2018" name="Nat. Microbiol.">
        <title>Leveraging single-cell genomics to expand the fungal tree of life.</title>
        <authorList>
            <person name="Ahrendt S.R."/>
            <person name="Quandt C.A."/>
            <person name="Ciobanu D."/>
            <person name="Clum A."/>
            <person name="Salamov A."/>
            <person name="Andreopoulos B."/>
            <person name="Cheng J.F."/>
            <person name="Woyke T."/>
            <person name="Pelin A."/>
            <person name="Henrissat B."/>
            <person name="Reynolds N.K."/>
            <person name="Benny G.L."/>
            <person name="Smith M.E."/>
            <person name="James T.Y."/>
            <person name="Grigoriev I.V."/>
        </authorList>
    </citation>
    <scope>NUCLEOTIDE SEQUENCE [LARGE SCALE GENOMIC DNA]</scope>
</reference>
<evidence type="ECO:0000313" key="1">
    <source>
        <dbReference type="EMBL" id="RKO85754.1"/>
    </source>
</evidence>
<dbReference type="InterPro" id="IPR029058">
    <property type="entry name" value="AB_hydrolase_fold"/>
</dbReference>
<protein>
    <recommendedName>
        <fullName evidence="3">Alpha/Beta hydrolase protein</fullName>
    </recommendedName>
</protein>
<dbReference type="SUPFAM" id="SSF53474">
    <property type="entry name" value="alpha/beta-Hydrolases"/>
    <property type="match status" value="1"/>
</dbReference>
<organism evidence="1 2">
    <name type="scientific">Blyttiomyces helicus</name>
    <dbReference type="NCBI Taxonomy" id="388810"/>
    <lineage>
        <taxon>Eukaryota</taxon>
        <taxon>Fungi</taxon>
        <taxon>Fungi incertae sedis</taxon>
        <taxon>Chytridiomycota</taxon>
        <taxon>Chytridiomycota incertae sedis</taxon>
        <taxon>Chytridiomycetes</taxon>
        <taxon>Chytridiomycetes incertae sedis</taxon>
        <taxon>Blyttiomyces</taxon>
    </lineage>
</organism>
<feature type="non-terminal residue" evidence="1">
    <location>
        <position position="1"/>
    </location>
</feature>
<sequence length="87" mass="9405">SGRRLLAVTFSQRNHGPRLVATDSNSSWKEGNPNHAIDMWGIQYGTARDVSYLVDVLEAFLSIRVRAWGVVGKSLGGHATLLALANG</sequence>
<evidence type="ECO:0008006" key="3">
    <source>
        <dbReference type="Google" id="ProtNLM"/>
    </source>
</evidence>
<keyword evidence="2" id="KW-1185">Reference proteome</keyword>
<feature type="non-terminal residue" evidence="1">
    <location>
        <position position="87"/>
    </location>
</feature>
<accession>A0A4P9W0X9</accession>
<dbReference type="AlphaFoldDB" id="A0A4P9W0X9"/>
<dbReference type="Gene3D" id="3.40.50.1820">
    <property type="entry name" value="alpha/beta hydrolase"/>
    <property type="match status" value="1"/>
</dbReference>
<evidence type="ECO:0000313" key="2">
    <source>
        <dbReference type="Proteomes" id="UP000269721"/>
    </source>
</evidence>
<dbReference type="EMBL" id="KZ998778">
    <property type="protein sequence ID" value="RKO85754.1"/>
    <property type="molecule type" value="Genomic_DNA"/>
</dbReference>
<dbReference type="OrthoDB" id="2152248at2759"/>
<dbReference type="Proteomes" id="UP000269721">
    <property type="component" value="Unassembled WGS sequence"/>
</dbReference>
<proteinExistence type="predicted"/>
<name>A0A4P9W0X9_9FUNG</name>